<feature type="domain" description="Thioredoxin" evidence="1">
    <location>
        <begin position="1"/>
        <end position="164"/>
    </location>
</feature>
<evidence type="ECO:0000313" key="3">
    <source>
        <dbReference type="Proteomes" id="UP001165082"/>
    </source>
</evidence>
<dbReference type="SUPFAM" id="SSF52833">
    <property type="entry name" value="Thioredoxin-like"/>
    <property type="match status" value="2"/>
</dbReference>
<accession>A0A9W7AI24</accession>
<comment type="caution">
    <text evidence="2">The sequence shown here is derived from an EMBL/GenBank/DDBJ whole genome shotgun (WGS) entry which is preliminary data.</text>
</comment>
<dbReference type="InterPro" id="IPR017937">
    <property type="entry name" value="Thioredoxin_CS"/>
</dbReference>
<dbReference type="GO" id="GO:0031397">
    <property type="term" value="P:negative regulation of protein ubiquitination"/>
    <property type="evidence" value="ECO:0007669"/>
    <property type="project" value="TreeGrafter"/>
</dbReference>
<dbReference type="Proteomes" id="UP001165082">
    <property type="component" value="Unassembled WGS sequence"/>
</dbReference>
<dbReference type="EMBL" id="BRXZ01002824">
    <property type="protein sequence ID" value="GMH70966.1"/>
    <property type="molecule type" value="Genomic_DNA"/>
</dbReference>
<evidence type="ECO:0000259" key="1">
    <source>
        <dbReference type="PROSITE" id="PS51352"/>
    </source>
</evidence>
<protein>
    <recommendedName>
        <fullName evidence="1">Thioredoxin domain-containing protein</fullName>
    </recommendedName>
</protein>
<dbReference type="Gene3D" id="3.40.30.10">
    <property type="entry name" value="Glutaredoxin"/>
    <property type="match status" value="3"/>
</dbReference>
<keyword evidence="3" id="KW-1185">Reference proteome</keyword>
<dbReference type="InterPro" id="IPR045870">
    <property type="entry name" value="TryX_NRX_thioredoxin_dom"/>
</dbReference>
<feature type="domain" description="Thioredoxin" evidence="1">
    <location>
        <begin position="166"/>
        <end position="278"/>
    </location>
</feature>
<dbReference type="OrthoDB" id="409136at2759"/>
<dbReference type="PANTHER" id="PTHR46472">
    <property type="entry name" value="NUCLEOREDOXIN"/>
    <property type="match status" value="1"/>
</dbReference>
<dbReference type="PANTHER" id="PTHR46472:SF1">
    <property type="entry name" value="NUCLEOREDOXIN"/>
    <property type="match status" value="1"/>
</dbReference>
<evidence type="ECO:0000313" key="2">
    <source>
        <dbReference type="EMBL" id="GMH70966.1"/>
    </source>
</evidence>
<dbReference type="GO" id="GO:0004791">
    <property type="term" value="F:thioredoxin-disulfide reductase (NADPH) activity"/>
    <property type="evidence" value="ECO:0007669"/>
    <property type="project" value="InterPro"/>
</dbReference>
<dbReference type="InterPro" id="IPR012336">
    <property type="entry name" value="Thioredoxin-like_fold"/>
</dbReference>
<dbReference type="GO" id="GO:0030178">
    <property type="term" value="P:negative regulation of Wnt signaling pathway"/>
    <property type="evidence" value="ECO:0007669"/>
    <property type="project" value="TreeGrafter"/>
</dbReference>
<dbReference type="AlphaFoldDB" id="A0A9W7AI24"/>
<gene>
    <name evidence="2" type="ORF">TrRE_jg4472</name>
</gene>
<proteinExistence type="predicted"/>
<dbReference type="CDD" id="cd03009">
    <property type="entry name" value="TryX_like_TryX_NRX"/>
    <property type="match status" value="1"/>
</dbReference>
<reference evidence="2" key="1">
    <citation type="submission" date="2022-07" db="EMBL/GenBank/DDBJ databases">
        <title>Genome analysis of Parmales, a sister group of diatoms, reveals the evolutionary specialization of diatoms from phago-mixotrophs to photoautotrophs.</title>
        <authorList>
            <person name="Ban H."/>
            <person name="Sato S."/>
            <person name="Yoshikawa S."/>
            <person name="Kazumasa Y."/>
            <person name="Nakamura Y."/>
            <person name="Ichinomiya M."/>
            <person name="Saitoh K."/>
            <person name="Sato N."/>
            <person name="Blanc-Mathieu R."/>
            <person name="Endo H."/>
            <person name="Kuwata A."/>
            <person name="Ogata H."/>
        </authorList>
    </citation>
    <scope>NUCLEOTIDE SEQUENCE</scope>
</reference>
<dbReference type="PROSITE" id="PS00194">
    <property type="entry name" value="THIOREDOXIN_1"/>
    <property type="match status" value="2"/>
</dbReference>
<dbReference type="GO" id="GO:0005634">
    <property type="term" value="C:nucleus"/>
    <property type="evidence" value="ECO:0007669"/>
    <property type="project" value="TreeGrafter"/>
</dbReference>
<dbReference type="InterPro" id="IPR013766">
    <property type="entry name" value="Thioredoxin_domain"/>
</dbReference>
<dbReference type="PROSITE" id="PS51352">
    <property type="entry name" value="THIOREDOXIN_2"/>
    <property type="match status" value="2"/>
</dbReference>
<sequence length="417" mass="46307">MTDFKFSTLFGDNLESKTNDGKTVDTDATLSGKTVMIYFSAHWCPPCRGFTPKLCEFYDNFKKTNPDFEIVFVSSDRDEAAFKEYYGSMPFLGMPYASREAKNALSKKFKVSGIPSLMVVGSDGETINKDGRTCVMEDPAGANFPWKPPSFEDVFKGELEGQGGKKIDASELASKFLMIYFSAHWCPPCRGFTPELVKVYNKMKESRDDFELVFASSDKDEGAFKEYFGEMPWLALPYENREAKNSLSKMFEVEGIPSLVVLGPSIDGKREVINAAARGAASLDNIADFPWRPKPYSELSSTVECNGSDINESTAVIVLCEAADDDEQKEIKDAVKGVAEKQKALGSDLLFFYGTSSSGAVPRVRELCKIPESKFETVMIILDIPDNGGYYVSDCTDITAENIEKFIADKKDRKQLA</sequence>
<dbReference type="Pfam" id="PF13905">
    <property type="entry name" value="Thioredoxin_8"/>
    <property type="match status" value="2"/>
</dbReference>
<name>A0A9W7AI24_9STRA</name>
<organism evidence="2 3">
    <name type="scientific">Triparma retinervis</name>
    <dbReference type="NCBI Taxonomy" id="2557542"/>
    <lineage>
        <taxon>Eukaryota</taxon>
        <taxon>Sar</taxon>
        <taxon>Stramenopiles</taxon>
        <taxon>Ochrophyta</taxon>
        <taxon>Bolidophyceae</taxon>
        <taxon>Parmales</taxon>
        <taxon>Triparmaceae</taxon>
        <taxon>Triparma</taxon>
    </lineage>
</organism>
<dbReference type="InterPro" id="IPR036249">
    <property type="entry name" value="Thioredoxin-like_sf"/>
</dbReference>